<dbReference type="AlphaFoldDB" id="A0AAE0LWR3"/>
<comment type="caution">
    <text evidence="4">The sequence shown here is derived from an EMBL/GenBank/DDBJ whole genome shotgun (WGS) entry which is preliminary data.</text>
</comment>
<evidence type="ECO:0000256" key="2">
    <source>
        <dbReference type="SAM" id="SignalP"/>
    </source>
</evidence>
<feature type="compositionally biased region" description="Polar residues" evidence="1">
    <location>
        <begin position="400"/>
        <end position="416"/>
    </location>
</feature>
<feature type="signal peptide" evidence="2">
    <location>
        <begin position="1"/>
        <end position="24"/>
    </location>
</feature>
<proteinExistence type="predicted"/>
<accession>A0AAE0LWR3</accession>
<feature type="chain" id="PRO_5042011831" description="DUF7492 domain-containing protein" evidence="2">
    <location>
        <begin position="25"/>
        <end position="443"/>
    </location>
</feature>
<feature type="domain" description="DUF7492" evidence="3">
    <location>
        <begin position="23"/>
        <end position="266"/>
    </location>
</feature>
<evidence type="ECO:0000313" key="5">
    <source>
        <dbReference type="Proteomes" id="UP001278766"/>
    </source>
</evidence>
<feature type="compositionally biased region" description="Gly residues" evidence="1">
    <location>
        <begin position="372"/>
        <end position="381"/>
    </location>
</feature>
<sequence>MKLTFLDRTVAVWLLAALTGTAIAHSWPEQTVRLAPDGKEVGKPGADRAHIETGTADYLIPPNGGEKVVQQSHKIVRDTQGPLNDASYSDQFPMLSVAPGDFVAIKYRENGHVSRPDKTNPNKPVNRGTVYLYGTTENDLSSVSLMDVHLKWTSDGKGGNGKGKLLATRNYDDGQCHEVIPADGDFEGITGYRMEFVSKTDSLLCQSDLQIPADAPVGKVYTVIWVWDWPEMKEQGIAVSPAEYGAESVLVPEIYTGVVDYKIVEPCDDSLGEVKGPTCESGGGGGGGANANFATDQPATARGIASQMAEPFLVKVPQAGFDVPSATADPKNIPLGVLIGEKPTQFPLPQSILEAQNAPGGGKIPAATPAPGSGGGGGGKGENASGGDAGGDAGGDVVVTMTSTVPEGMTTMTVTRDGTAAGGAKETPAPKMRRGVHARRRGF</sequence>
<dbReference type="Proteomes" id="UP001278766">
    <property type="component" value="Unassembled WGS sequence"/>
</dbReference>
<evidence type="ECO:0000256" key="1">
    <source>
        <dbReference type="SAM" id="MobiDB-lite"/>
    </source>
</evidence>
<name>A0AAE0LWR3_9PEZI</name>
<dbReference type="GeneID" id="87834657"/>
<organism evidence="4 5">
    <name type="scientific">Chaetomium fimeti</name>
    <dbReference type="NCBI Taxonomy" id="1854472"/>
    <lineage>
        <taxon>Eukaryota</taxon>
        <taxon>Fungi</taxon>
        <taxon>Dikarya</taxon>
        <taxon>Ascomycota</taxon>
        <taxon>Pezizomycotina</taxon>
        <taxon>Sordariomycetes</taxon>
        <taxon>Sordariomycetidae</taxon>
        <taxon>Sordariales</taxon>
        <taxon>Chaetomiaceae</taxon>
        <taxon>Chaetomium</taxon>
    </lineage>
</organism>
<evidence type="ECO:0000259" key="3">
    <source>
        <dbReference type="Pfam" id="PF24320"/>
    </source>
</evidence>
<dbReference type="InterPro" id="IPR055915">
    <property type="entry name" value="DUF7492"/>
</dbReference>
<keyword evidence="5" id="KW-1185">Reference proteome</keyword>
<protein>
    <recommendedName>
        <fullName evidence="3">DUF7492 domain-containing protein</fullName>
    </recommendedName>
</protein>
<reference evidence="4" key="1">
    <citation type="journal article" date="2023" name="Mol. Phylogenet. Evol.">
        <title>Genome-scale phylogeny and comparative genomics of the fungal order Sordariales.</title>
        <authorList>
            <person name="Hensen N."/>
            <person name="Bonometti L."/>
            <person name="Westerberg I."/>
            <person name="Brannstrom I.O."/>
            <person name="Guillou S."/>
            <person name="Cros-Aarteil S."/>
            <person name="Calhoun S."/>
            <person name="Haridas S."/>
            <person name="Kuo A."/>
            <person name="Mondo S."/>
            <person name="Pangilinan J."/>
            <person name="Riley R."/>
            <person name="LaButti K."/>
            <person name="Andreopoulos B."/>
            <person name="Lipzen A."/>
            <person name="Chen C."/>
            <person name="Yan M."/>
            <person name="Daum C."/>
            <person name="Ng V."/>
            <person name="Clum A."/>
            <person name="Steindorff A."/>
            <person name="Ohm R.A."/>
            <person name="Martin F."/>
            <person name="Silar P."/>
            <person name="Natvig D.O."/>
            <person name="Lalanne C."/>
            <person name="Gautier V."/>
            <person name="Ament-Velasquez S.L."/>
            <person name="Kruys A."/>
            <person name="Hutchinson M.I."/>
            <person name="Powell A.J."/>
            <person name="Barry K."/>
            <person name="Miller A.N."/>
            <person name="Grigoriev I.V."/>
            <person name="Debuchy R."/>
            <person name="Gladieux P."/>
            <person name="Hiltunen Thoren M."/>
            <person name="Johannesson H."/>
        </authorList>
    </citation>
    <scope>NUCLEOTIDE SEQUENCE</scope>
    <source>
        <strain evidence="4">CBS 168.71</strain>
    </source>
</reference>
<evidence type="ECO:0000313" key="4">
    <source>
        <dbReference type="EMBL" id="KAK3300245.1"/>
    </source>
</evidence>
<dbReference type="RefSeq" id="XP_062663759.1">
    <property type="nucleotide sequence ID" value="XM_062797709.1"/>
</dbReference>
<dbReference type="EMBL" id="JAUEPN010000001">
    <property type="protein sequence ID" value="KAK3300245.1"/>
    <property type="molecule type" value="Genomic_DNA"/>
</dbReference>
<feature type="region of interest" description="Disordered" evidence="1">
    <location>
        <begin position="354"/>
        <end position="443"/>
    </location>
</feature>
<keyword evidence="2" id="KW-0732">Signal</keyword>
<reference evidence="4" key="2">
    <citation type="submission" date="2023-06" db="EMBL/GenBank/DDBJ databases">
        <authorList>
            <consortium name="Lawrence Berkeley National Laboratory"/>
            <person name="Haridas S."/>
            <person name="Hensen N."/>
            <person name="Bonometti L."/>
            <person name="Westerberg I."/>
            <person name="Brannstrom I.O."/>
            <person name="Guillou S."/>
            <person name="Cros-Aarteil S."/>
            <person name="Calhoun S."/>
            <person name="Kuo A."/>
            <person name="Mondo S."/>
            <person name="Pangilinan J."/>
            <person name="Riley R."/>
            <person name="Labutti K."/>
            <person name="Andreopoulos B."/>
            <person name="Lipzen A."/>
            <person name="Chen C."/>
            <person name="Yanf M."/>
            <person name="Daum C."/>
            <person name="Ng V."/>
            <person name="Clum A."/>
            <person name="Steindorff A."/>
            <person name="Ohm R."/>
            <person name="Martin F."/>
            <person name="Silar P."/>
            <person name="Natvig D."/>
            <person name="Lalanne C."/>
            <person name="Gautier V."/>
            <person name="Ament-Velasquez S.L."/>
            <person name="Kruys A."/>
            <person name="Hutchinson M.I."/>
            <person name="Powell A.J."/>
            <person name="Barry K."/>
            <person name="Miller A.N."/>
            <person name="Grigoriev I.V."/>
            <person name="Debuchy R."/>
            <person name="Gladieux P."/>
            <person name="Thoren M.H."/>
            <person name="Johannesson H."/>
        </authorList>
    </citation>
    <scope>NUCLEOTIDE SEQUENCE</scope>
    <source>
        <strain evidence="4">CBS 168.71</strain>
    </source>
</reference>
<gene>
    <name evidence="4" type="ORF">B0H64DRAFT_10438</name>
</gene>
<feature type="compositionally biased region" description="Basic residues" evidence="1">
    <location>
        <begin position="431"/>
        <end position="443"/>
    </location>
</feature>
<dbReference type="Pfam" id="PF24320">
    <property type="entry name" value="DUF7492"/>
    <property type="match status" value="1"/>
</dbReference>